<keyword evidence="2" id="KW-0812">Transmembrane</keyword>
<dbReference type="Proteomes" id="UP001487740">
    <property type="component" value="Unassembled WGS sequence"/>
</dbReference>
<reference evidence="4 5" key="1">
    <citation type="submission" date="2023-03" db="EMBL/GenBank/DDBJ databases">
        <title>High-quality genome of Scylla paramamosain provides insights in environmental adaptation.</title>
        <authorList>
            <person name="Zhang L."/>
        </authorList>
    </citation>
    <scope>NUCLEOTIDE SEQUENCE [LARGE SCALE GENOMIC DNA]</scope>
    <source>
        <strain evidence="4">LZ_2023a</strain>
        <tissue evidence="4">Muscle</tissue>
    </source>
</reference>
<dbReference type="AlphaFoldDB" id="A0AAW0SN33"/>
<feature type="transmembrane region" description="Helical" evidence="2">
    <location>
        <begin position="239"/>
        <end position="262"/>
    </location>
</feature>
<evidence type="ECO:0000256" key="2">
    <source>
        <dbReference type="SAM" id="Phobius"/>
    </source>
</evidence>
<evidence type="ECO:0000256" key="3">
    <source>
        <dbReference type="SAM" id="SignalP"/>
    </source>
</evidence>
<protein>
    <submittedName>
        <fullName evidence="4">Uncharacterized protein</fullName>
    </submittedName>
</protein>
<keyword evidence="5" id="KW-1185">Reference proteome</keyword>
<evidence type="ECO:0000256" key="1">
    <source>
        <dbReference type="SAM" id="MobiDB-lite"/>
    </source>
</evidence>
<proteinExistence type="predicted"/>
<keyword evidence="3" id="KW-0732">Signal</keyword>
<comment type="caution">
    <text evidence="4">The sequence shown here is derived from an EMBL/GenBank/DDBJ whole genome shotgun (WGS) entry which is preliminary data.</text>
</comment>
<feature type="chain" id="PRO_5043463404" evidence="3">
    <location>
        <begin position="34"/>
        <end position="328"/>
    </location>
</feature>
<evidence type="ECO:0000313" key="5">
    <source>
        <dbReference type="Proteomes" id="UP001487740"/>
    </source>
</evidence>
<name>A0AAW0SN33_SCYPA</name>
<feature type="region of interest" description="Disordered" evidence="1">
    <location>
        <begin position="285"/>
        <end position="328"/>
    </location>
</feature>
<organism evidence="4 5">
    <name type="scientific">Scylla paramamosain</name>
    <name type="common">Mud crab</name>
    <dbReference type="NCBI Taxonomy" id="85552"/>
    <lineage>
        <taxon>Eukaryota</taxon>
        <taxon>Metazoa</taxon>
        <taxon>Ecdysozoa</taxon>
        <taxon>Arthropoda</taxon>
        <taxon>Crustacea</taxon>
        <taxon>Multicrustacea</taxon>
        <taxon>Malacostraca</taxon>
        <taxon>Eumalacostraca</taxon>
        <taxon>Eucarida</taxon>
        <taxon>Decapoda</taxon>
        <taxon>Pleocyemata</taxon>
        <taxon>Brachyura</taxon>
        <taxon>Eubrachyura</taxon>
        <taxon>Portunoidea</taxon>
        <taxon>Portunidae</taxon>
        <taxon>Portuninae</taxon>
        <taxon>Scylla</taxon>
    </lineage>
</organism>
<feature type="signal peptide" evidence="3">
    <location>
        <begin position="1"/>
        <end position="33"/>
    </location>
</feature>
<accession>A0AAW0SN33</accession>
<sequence length="328" mass="36518">MSCSTHRRGVTRDLLSVLLLFHVFLMILSLTLAEEIDNQKMALVRTMNQRKKSMCLRQLESTTSLEMLLRMYVRPIGPGNNRLHIAGSVKVPTEELEVGGDRASLHYEYTSLDKELYLNVTLNGKPLSYITTRFMYHLRYDLNAVKMYVKGRVEILDGEECSQPETTTTTTTTTTVMVSSQANHAESFSKEHRQHDDEDTIQVPLPADIPSSPAASTMPGSGDTTSWIMVMGAAGPVPLLVIVVVLLVLLVVVVVSVSVILWRRRKAADNTSKNKDEFAACQHPLMPQTTNIGPSMTSQADQFSSNDMNVNPVYRSPPPPPSLNYYSE</sequence>
<evidence type="ECO:0000313" key="4">
    <source>
        <dbReference type="EMBL" id="KAK8376753.1"/>
    </source>
</evidence>
<dbReference type="EMBL" id="JARAKH010000048">
    <property type="protein sequence ID" value="KAK8376753.1"/>
    <property type="molecule type" value="Genomic_DNA"/>
</dbReference>
<keyword evidence="2" id="KW-0472">Membrane</keyword>
<gene>
    <name evidence="4" type="ORF">O3P69_009994</name>
</gene>
<feature type="compositionally biased region" description="Polar residues" evidence="1">
    <location>
        <begin position="287"/>
        <end position="308"/>
    </location>
</feature>
<keyword evidence="2" id="KW-1133">Transmembrane helix</keyword>